<feature type="region of interest" description="Disordered" evidence="1">
    <location>
        <begin position="1"/>
        <end position="30"/>
    </location>
</feature>
<dbReference type="AlphaFoldDB" id="A0AB39QQR0"/>
<protein>
    <recommendedName>
        <fullName evidence="3">Fido domain-containing protein</fullName>
    </recommendedName>
</protein>
<name>A0AB39QQR0_9ACTN</name>
<proteinExistence type="predicted"/>
<feature type="compositionally biased region" description="Low complexity" evidence="1">
    <location>
        <begin position="400"/>
        <end position="409"/>
    </location>
</feature>
<dbReference type="Gene3D" id="1.10.3290.10">
    <property type="entry name" value="Fido-like domain"/>
    <property type="match status" value="1"/>
</dbReference>
<dbReference type="EMBL" id="CP163441">
    <property type="protein sequence ID" value="XDQ45085.1"/>
    <property type="molecule type" value="Genomic_DNA"/>
</dbReference>
<feature type="region of interest" description="Disordered" evidence="1">
    <location>
        <begin position="87"/>
        <end position="107"/>
    </location>
</feature>
<organism evidence="2">
    <name type="scientific">Streptomyces sp. R39</name>
    <dbReference type="NCBI Taxonomy" id="3238631"/>
    <lineage>
        <taxon>Bacteria</taxon>
        <taxon>Bacillati</taxon>
        <taxon>Actinomycetota</taxon>
        <taxon>Actinomycetes</taxon>
        <taxon>Kitasatosporales</taxon>
        <taxon>Streptomycetaceae</taxon>
        <taxon>Streptomyces</taxon>
    </lineage>
</organism>
<accession>A0AB39QQR0</accession>
<sequence length="409" mass="45102">MLPRSEWWRGQIDPAHHEEARRTHPGNPGELYDHQESPGFQASMTAAYDKYLNSGDIGERVDFAMYQGMHDAVVSGLNQELDPSGKDGYATSFPLRANSPTPSVRDEEIGGKRLTIKADEFRPRGIRPDALTWYGRMHGAPNVLIETLYDHKEIESLITEVLDRFYADLDKAKTDRDRFRAMGRAVRSIHIIHPYEDTNRRLNVHVLLPRLLLASGFQPVIFKDMDQLFQGGRSLDQIADALEHGQGLDLASDDLVATAPQYERPWYENDKAAAQTQSTIVIPSFSSLQTPGQAHYEPAPAYQHGGEDWAFDEAGGPGPTIVHRPDDAMGGPGPTMKHRPDDAMGGPGPTMKHRPDDEMGGPGPTVKRRAGVSRAELTEYLVGALQQANLDSGNDGGPSGQRSPGQGRR</sequence>
<feature type="region of interest" description="Disordered" evidence="1">
    <location>
        <begin position="384"/>
        <end position="409"/>
    </location>
</feature>
<dbReference type="RefSeq" id="WP_369223837.1">
    <property type="nucleotide sequence ID" value="NZ_CP163441.1"/>
</dbReference>
<feature type="region of interest" description="Disordered" evidence="1">
    <location>
        <begin position="328"/>
        <end position="370"/>
    </location>
</feature>
<dbReference type="InterPro" id="IPR036597">
    <property type="entry name" value="Fido-like_dom_sf"/>
</dbReference>
<reference evidence="2" key="1">
    <citation type="submission" date="2024-07" db="EMBL/GenBank/DDBJ databases">
        <authorList>
            <person name="Yu S.T."/>
        </authorList>
    </citation>
    <scope>NUCLEOTIDE SEQUENCE</scope>
    <source>
        <strain evidence="2">R39</strain>
    </source>
</reference>
<evidence type="ECO:0000256" key="1">
    <source>
        <dbReference type="SAM" id="MobiDB-lite"/>
    </source>
</evidence>
<evidence type="ECO:0000313" key="2">
    <source>
        <dbReference type="EMBL" id="XDQ45085.1"/>
    </source>
</evidence>
<evidence type="ECO:0008006" key="3">
    <source>
        <dbReference type="Google" id="ProtNLM"/>
    </source>
</evidence>
<gene>
    <name evidence="2" type="ORF">AB5J52_24035</name>
</gene>